<feature type="non-terminal residue" evidence="2">
    <location>
        <position position="1"/>
    </location>
</feature>
<dbReference type="KEGG" id="pcy:PCYB_032990"/>
<name>K6UIC4_PLACD</name>
<dbReference type="EMBL" id="DF157095">
    <property type="protein sequence ID" value="GAB64888.1"/>
    <property type="molecule type" value="Genomic_DNA"/>
</dbReference>
<dbReference type="RefSeq" id="XP_004221019.1">
    <property type="nucleotide sequence ID" value="XM_004220971.1"/>
</dbReference>
<gene>
    <name evidence="2" type="ORF">PCYB_032990</name>
</gene>
<sequence>SYTFVESWDSAACQENAVRTSRLLTGHTLIGNTQGGQYAHLKNKLIDLLDEENDAFGKSLNDLVHDEVFRNTFSNLMHEDSFQKKSYRNLDASFDDVRRKYKHFMKKFRVYLPPTINMGILMLMLVFKSTLYYTNIFAFLSFTFFAMISYYGYKFAKLQRIRESYKSFDRKKGFRKPIKY</sequence>
<evidence type="ECO:0008006" key="4">
    <source>
        <dbReference type="Google" id="ProtNLM"/>
    </source>
</evidence>
<evidence type="ECO:0000256" key="1">
    <source>
        <dbReference type="SAM" id="Phobius"/>
    </source>
</evidence>
<evidence type="ECO:0000313" key="2">
    <source>
        <dbReference type="EMBL" id="GAB64888.1"/>
    </source>
</evidence>
<dbReference type="OrthoDB" id="383799at2759"/>
<keyword evidence="1" id="KW-0812">Transmembrane</keyword>
<feature type="transmembrane region" description="Helical" evidence="1">
    <location>
        <begin position="133"/>
        <end position="153"/>
    </location>
</feature>
<dbReference type="GeneID" id="14691415"/>
<accession>K6UIC4</accession>
<proteinExistence type="predicted"/>
<dbReference type="AlphaFoldDB" id="K6UIC4"/>
<evidence type="ECO:0000313" key="3">
    <source>
        <dbReference type="Proteomes" id="UP000006319"/>
    </source>
</evidence>
<organism evidence="2 3">
    <name type="scientific">Plasmodium cynomolgi (strain B)</name>
    <dbReference type="NCBI Taxonomy" id="1120755"/>
    <lineage>
        <taxon>Eukaryota</taxon>
        <taxon>Sar</taxon>
        <taxon>Alveolata</taxon>
        <taxon>Apicomplexa</taxon>
        <taxon>Aconoidasida</taxon>
        <taxon>Haemosporida</taxon>
        <taxon>Plasmodiidae</taxon>
        <taxon>Plasmodium</taxon>
        <taxon>Plasmodium (Plasmodium)</taxon>
    </lineage>
</organism>
<keyword evidence="3" id="KW-1185">Reference proteome</keyword>
<protein>
    <recommendedName>
        <fullName evidence="4">Pv-fam-d protein</fullName>
    </recommendedName>
</protein>
<reference evidence="2 3" key="1">
    <citation type="journal article" date="2012" name="Nat. Genet.">
        <title>Plasmodium cynomolgi genome sequences provide insight into Plasmodium vivax and the monkey malaria clade.</title>
        <authorList>
            <person name="Tachibana S."/>
            <person name="Sullivan S.A."/>
            <person name="Kawai S."/>
            <person name="Nakamura S."/>
            <person name="Kim H.R."/>
            <person name="Goto N."/>
            <person name="Arisue N."/>
            <person name="Palacpac N.M.Q."/>
            <person name="Honma H."/>
            <person name="Yagi M."/>
            <person name="Tougan T."/>
            <person name="Katakai Y."/>
            <person name="Kaneko O."/>
            <person name="Mita T."/>
            <person name="Kita K."/>
            <person name="Yasutomi Y."/>
            <person name="Sutton P.L."/>
            <person name="Shakhbatyan R."/>
            <person name="Horii T."/>
            <person name="Yasunaga T."/>
            <person name="Barnwell J.W."/>
            <person name="Escalante A.A."/>
            <person name="Carlton J.M."/>
            <person name="Tanabe K."/>
        </authorList>
    </citation>
    <scope>NUCLEOTIDE SEQUENCE [LARGE SCALE GENOMIC DNA]</scope>
    <source>
        <strain evidence="2 3">B</strain>
    </source>
</reference>
<dbReference type="VEuPathDB" id="PlasmoDB:PCYB_032990"/>
<feature type="transmembrane region" description="Helical" evidence="1">
    <location>
        <begin position="108"/>
        <end position="127"/>
    </location>
</feature>
<keyword evidence="1" id="KW-1133">Transmembrane helix</keyword>
<keyword evidence="1" id="KW-0472">Membrane</keyword>
<dbReference type="Proteomes" id="UP000006319">
    <property type="component" value="Chromosome 3"/>
</dbReference>